<reference evidence="1" key="1">
    <citation type="submission" date="2022-01" db="EMBL/GenBank/DDBJ databases">
        <authorList>
            <person name="Criscuolo A."/>
        </authorList>
    </citation>
    <scope>NUCLEOTIDE SEQUENCE</scope>
    <source>
        <strain evidence="1">CIP111891</strain>
    </source>
</reference>
<sequence>MHNDKYMRKLDTLGQEKNELSDLLADSTEHDKHGTEDHLVAQKKPVWAAGIPNHLDIIHVGENHIHILSSSLENLHVIPNGILDLNHQFNLRKAPNQRQIALCIKWLSCRLPPTLQTFACIGRGLHSLQQSAVELEQDRYCLREDFLLFAQQLALQEFHTFAADSPSKPLWVQDIIALHCVILAGLFKSGASKFMPHTLESTSLTGLI</sequence>
<dbReference type="EMBL" id="CAKMMW010000026">
    <property type="protein sequence ID" value="CAH1226231.1"/>
    <property type="molecule type" value="Genomic_DNA"/>
</dbReference>
<evidence type="ECO:0008006" key="3">
    <source>
        <dbReference type="Google" id="ProtNLM"/>
    </source>
</evidence>
<keyword evidence="2" id="KW-1185">Reference proteome</keyword>
<accession>A0ABN8H3T7</accession>
<evidence type="ECO:0000313" key="1">
    <source>
        <dbReference type="EMBL" id="CAH1226231.1"/>
    </source>
</evidence>
<dbReference type="RefSeq" id="WP_236292034.1">
    <property type="nucleotide sequence ID" value="NZ_CAKMMW010000026.1"/>
</dbReference>
<protein>
    <recommendedName>
        <fullName evidence="3">Transcription factor domain-containing protein</fullName>
    </recommendedName>
</protein>
<name>A0ABN8H3T7_9BACL</name>
<proteinExistence type="predicted"/>
<comment type="caution">
    <text evidence="1">The sequence shown here is derived from an EMBL/GenBank/DDBJ whole genome shotgun (WGS) entry which is preliminary data.</text>
</comment>
<evidence type="ECO:0000313" key="2">
    <source>
        <dbReference type="Proteomes" id="UP000838821"/>
    </source>
</evidence>
<organism evidence="1 2">
    <name type="scientific">Paenibacillus allorhizoplanae</name>
    <dbReference type="NCBI Taxonomy" id="2905648"/>
    <lineage>
        <taxon>Bacteria</taxon>
        <taxon>Bacillati</taxon>
        <taxon>Bacillota</taxon>
        <taxon>Bacilli</taxon>
        <taxon>Bacillales</taxon>
        <taxon>Paenibacillaceae</taxon>
        <taxon>Paenibacillus</taxon>
    </lineage>
</organism>
<gene>
    <name evidence="1" type="ORF">PAECIP111891_05913</name>
</gene>
<dbReference type="Proteomes" id="UP000838821">
    <property type="component" value="Unassembled WGS sequence"/>
</dbReference>